<proteinExistence type="predicted"/>
<reference evidence="2 3" key="1">
    <citation type="submission" date="2016-02" db="EMBL/GenBank/DDBJ databases">
        <title>Band-tailed pigeon sequencing and assembly.</title>
        <authorList>
            <person name="Soares A.E."/>
            <person name="Novak B.J."/>
            <person name="Rice E.S."/>
            <person name="O'Connell B."/>
            <person name="Chang D."/>
            <person name="Weber S."/>
            <person name="Shapiro B."/>
        </authorList>
    </citation>
    <scope>NUCLEOTIDE SEQUENCE [LARGE SCALE GENOMIC DNA]</scope>
    <source>
        <strain evidence="2">BTP2013</strain>
        <tissue evidence="2">Blood</tissue>
    </source>
</reference>
<evidence type="ECO:0000313" key="2">
    <source>
        <dbReference type="EMBL" id="OPJ79696.1"/>
    </source>
</evidence>
<comment type="caution">
    <text evidence="2">The sequence shown here is derived from an EMBL/GenBank/DDBJ whole genome shotgun (WGS) entry which is preliminary data.</text>
</comment>
<feature type="region of interest" description="Disordered" evidence="1">
    <location>
        <begin position="1"/>
        <end position="133"/>
    </location>
</feature>
<feature type="compositionally biased region" description="Basic residues" evidence="1">
    <location>
        <begin position="95"/>
        <end position="107"/>
    </location>
</feature>
<dbReference type="AlphaFoldDB" id="A0A1V4K5H0"/>
<evidence type="ECO:0000256" key="1">
    <source>
        <dbReference type="SAM" id="MobiDB-lite"/>
    </source>
</evidence>
<name>A0A1V4K5H0_PATFA</name>
<gene>
    <name evidence="2" type="ORF">AV530_002188</name>
</gene>
<sequence>MQRSTRHRNTKPERLNRNHYIKPSRSARASRPPDEERSRRQLGSPHPLRSPPPPLLPFVCVSACAAPGPAGRRGAAEIPFDDDDSKGRKGFITTKRAKKHKDLKKQHFSNSFQKLRNPAKPEEHLQQSSPSDM</sequence>
<keyword evidence="3" id="KW-1185">Reference proteome</keyword>
<accession>A0A1V4K5H0</accession>
<protein>
    <submittedName>
        <fullName evidence="2">Uncharacterized protein</fullName>
    </submittedName>
</protein>
<dbReference type="Proteomes" id="UP000190648">
    <property type="component" value="Unassembled WGS sequence"/>
</dbReference>
<evidence type="ECO:0000313" key="3">
    <source>
        <dbReference type="Proteomes" id="UP000190648"/>
    </source>
</evidence>
<dbReference type="EMBL" id="LSYS01004331">
    <property type="protein sequence ID" value="OPJ79696.1"/>
    <property type="molecule type" value="Genomic_DNA"/>
</dbReference>
<organism evidence="2 3">
    <name type="scientific">Patagioenas fasciata monilis</name>
    <dbReference type="NCBI Taxonomy" id="372326"/>
    <lineage>
        <taxon>Eukaryota</taxon>
        <taxon>Metazoa</taxon>
        <taxon>Chordata</taxon>
        <taxon>Craniata</taxon>
        <taxon>Vertebrata</taxon>
        <taxon>Euteleostomi</taxon>
        <taxon>Archelosauria</taxon>
        <taxon>Archosauria</taxon>
        <taxon>Dinosauria</taxon>
        <taxon>Saurischia</taxon>
        <taxon>Theropoda</taxon>
        <taxon>Coelurosauria</taxon>
        <taxon>Aves</taxon>
        <taxon>Neognathae</taxon>
        <taxon>Neoaves</taxon>
        <taxon>Columbimorphae</taxon>
        <taxon>Columbiformes</taxon>
        <taxon>Columbidae</taxon>
        <taxon>Patagioenas</taxon>
    </lineage>
</organism>